<comment type="caution">
    <text evidence="2">The sequence shown here is derived from an EMBL/GenBank/DDBJ whole genome shotgun (WGS) entry which is preliminary data.</text>
</comment>
<evidence type="ECO:0008006" key="3">
    <source>
        <dbReference type="Google" id="ProtNLM"/>
    </source>
</evidence>
<dbReference type="InterPro" id="IPR019089">
    <property type="entry name" value="Cas_GSU0054"/>
</dbReference>
<gene>
    <name evidence="2" type="ORF">SDC9_58506</name>
</gene>
<evidence type="ECO:0000256" key="1">
    <source>
        <dbReference type="SAM" id="MobiDB-lite"/>
    </source>
</evidence>
<name>A0A644XD85_9ZZZZ</name>
<accession>A0A644XD85</accession>
<protein>
    <recommendedName>
        <fullName evidence="3">CRISPR-associated protein Csb2</fullName>
    </recommendedName>
</protein>
<feature type="region of interest" description="Disordered" evidence="1">
    <location>
        <begin position="205"/>
        <end position="230"/>
    </location>
</feature>
<organism evidence="2">
    <name type="scientific">bioreactor metagenome</name>
    <dbReference type="NCBI Taxonomy" id="1076179"/>
    <lineage>
        <taxon>unclassified sequences</taxon>
        <taxon>metagenomes</taxon>
        <taxon>ecological metagenomes</taxon>
    </lineage>
</organism>
<evidence type="ECO:0000313" key="2">
    <source>
        <dbReference type="EMBL" id="MPM12154.1"/>
    </source>
</evidence>
<dbReference type="NCBIfam" id="TIGR02165">
    <property type="entry name" value="cas5_6_GSU0054"/>
    <property type="match status" value="1"/>
</dbReference>
<dbReference type="EMBL" id="VSSQ01001929">
    <property type="protein sequence ID" value="MPM12154.1"/>
    <property type="molecule type" value="Genomic_DNA"/>
</dbReference>
<sequence length="524" mass="56501">MPALTITARFPLGIFLGHAADGVSRDHFPTTKRLHGALMQSAGKGGSAVVKEGDLRPSEDSLAALEWLENKSPDAIQHPEHCSVHRGMEIAAYRAEGTFDGTGGKASLRDKKARKRIASGEAVAGAFGWQWDDVPETVRDVVTRLCEDVVCLGEGESPVVLSTEIPLVSPLRQVAGAGQFTQRGISVQSPGPGFVRSLEDAYDTANPRKRPSMAADGFSGSQRPAPSPVPDTPVRNIYYAMPAPATATAPWTRAIVLPVRQRVEQHARVPWCVTFHRMLAQRLGDDAPPVITGSYASGLVPPANRVAIHLLDQSVLRLTAEAHRLVDTPSAFVVLLPNGMSPTDSAALWSALSDHLRIYRREGVLETDGRALVSGEAFWTEPGADVVRSWVAVPALVAETRRQPTDERGAWTLSDAALLSLGFVFRDRAGVHHRGTRGYRELTDWVRQQGTKVLETHIVPDSDVAAYAHKLPKGLVTQAYRARLDLGRLASETAVLAAGQSRHVGGGLLVPVDLPSDIEGAWPR</sequence>
<proteinExistence type="predicted"/>
<dbReference type="AlphaFoldDB" id="A0A644XD85"/>
<reference evidence="2" key="1">
    <citation type="submission" date="2019-08" db="EMBL/GenBank/DDBJ databases">
        <authorList>
            <person name="Kucharzyk K."/>
            <person name="Murdoch R.W."/>
            <person name="Higgins S."/>
            <person name="Loffler F."/>
        </authorList>
    </citation>
    <scope>NUCLEOTIDE SEQUENCE</scope>
</reference>